<comment type="caution">
    <text evidence="12">The sequence shown here is derived from an EMBL/GenBank/DDBJ whole genome shotgun (WGS) entry which is preliminary data.</text>
</comment>
<evidence type="ECO:0000256" key="5">
    <source>
        <dbReference type="ARBA" id="ARBA00023159"/>
    </source>
</evidence>
<keyword evidence="4" id="KW-0238">DNA-binding</keyword>
<evidence type="ECO:0000256" key="1">
    <source>
        <dbReference type="ARBA" id="ARBA00004123"/>
    </source>
</evidence>
<dbReference type="GO" id="GO:0043565">
    <property type="term" value="F:sequence-specific DNA binding"/>
    <property type="evidence" value="ECO:0007669"/>
    <property type="project" value="TreeGrafter"/>
</dbReference>
<feature type="domain" description="Calmodulin binding protein-like N-terminal" evidence="9">
    <location>
        <begin position="87"/>
        <end position="234"/>
    </location>
</feature>
<dbReference type="InterPro" id="IPR046829">
    <property type="entry name" value="Calmod_bind_C"/>
</dbReference>
<keyword evidence="5" id="KW-0010">Activator</keyword>
<feature type="domain" description="Calmodulin binding protein C-terminal" evidence="11">
    <location>
        <begin position="315"/>
        <end position="374"/>
    </location>
</feature>
<dbReference type="Pfam" id="PF07887">
    <property type="entry name" value="Calmodulin_bind"/>
    <property type="match status" value="1"/>
</dbReference>
<proteinExistence type="inferred from homology"/>
<evidence type="ECO:0000256" key="3">
    <source>
        <dbReference type="ARBA" id="ARBA00023015"/>
    </source>
</evidence>
<keyword evidence="6" id="KW-0804">Transcription</keyword>
<dbReference type="EMBL" id="JADCNL010000004">
    <property type="protein sequence ID" value="KAG0485742.1"/>
    <property type="molecule type" value="Genomic_DNA"/>
</dbReference>
<evidence type="ECO:0000256" key="6">
    <source>
        <dbReference type="ARBA" id="ARBA00023163"/>
    </source>
</evidence>
<comment type="similarity">
    <text evidence="2">Belongs to the plant ACBP60 protein family.</text>
</comment>
<dbReference type="PANTHER" id="PTHR31713:SF42">
    <property type="entry name" value="PROTEIN SAR DEFICIENT 1"/>
    <property type="match status" value="1"/>
</dbReference>
<feature type="compositionally biased region" description="Basic and acidic residues" evidence="8">
    <location>
        <begin position="1"/>
        <end position="10"/>
    </location>
</feature>
<keyword evidence="3" id="KW-0805">Transcription regulation</keyword>
<dbReference type="GO" id="GO:0080142">
    <property type="term" value="P:regulation of salicylic acid biosynthetic process"/>
    <property type="evidence" value="ECO:0007669"/>
    <property type="project" value="TreeGrafter"/>
</dbReference>
<evidence type="ECO:0000256" key="7">
    <source>
        <dbReference type="ARBA" id="ARBA00023242"/>
    </source>
</evidence>
<protein>
    <submittedName>
        <fullName evidence="12">Uncharacterized protein</fullName>
    </submittedName>
</protein>
<dbReference type="Pfam" id="PF20452">
    <property type="entry name" value="Calmod_bind_C"/>
    <property type="match status" value="1"/>
</dbReference>
<dbReference type="GO" id="GO:0005516">
    <property type="term" value="F:calmodulin binding"/>
    <property type="evidence" value="ECO:0007669"/>
    <property type="project" value="InterPro"/>
</dbReference>
<keyword evidence="13" id="KW-1185">Reference proteome</keyword>
<evidence type="ECO:0000256" key="2">
    <source>
        <dbReference type="ARBA" id="ARBA00007214"/>
    </source>
</evidence>
<evidence type="ECO:0000313" key="12">
    <source>
        <dbReference type="EMBL" id="KAG0485742.1"/>
    </source>
</evidence>
<sequence>MASKRLRESAEQAQDQPEGKRMRPLPSFRMVLKDAVVAKSLQNLFLVLEPLFRRVVREEIEHILDSNGRLHRSPQMLIQESRTSPALRLLFKSPPSLPIFTENRIEDDDGNSLEILLVDIYTGRRPQAPLPSSIKVELVVIKGDFPCEDREDWSTADFNRAIVEERRGRKPLLTGDTLLTLKDGAACIDDLKFTDNSSWIRSRNFRIGARLQPESQLGLSIREAVTNRFIVKDQRGESYKKHYPPALVDQVWRLEKIGRDGTFHKRLEAEGINTVQDFLKLSVVDASRLRKVLKMSDKTWEATINHARTCTLGDKMYLLHTPLCTILLSPICEVVRVEMDGISCTFKELSGTVRAKVQESVQEAYTCWHSLEEIRAPVQGESMNHALIEPAYQIGGFVEVGFIQSDLQKGLSGWSPLMHNICLE</sequence>
<dbReference type="AlphaFoldDB" id="A0A835RGY0"/>
<dbReference type="InterPro" id="IPR046830">
    <property type="entry name" value="Calmod_bind_M"/>
</dbReference>
<reference evidence="12 13" key="1">
    <citation type="journal article" date="2020" name="Nat. Food">
        <title>A phased Vanilla planifolia genome enables genetic improvement of flavour and production.</title>
        <authorList>
            <person name="Hasing T."/>
            <person name="Tang H."/>
            <person name="Brym M."/>
            <person name="Khazi F."/>
            <person name="Huang T."/>
            <person name="Chambers A.H."/>
        </authorList>
    </citation>
    <scope>NUCLEOTIDE SEQUENCE [LARGE SCALE GENOMIC DNA]</scope>
    <source>
        <tissue evidence="12">Leaf</tissue>
    </source>
</reference>
<dbReference type="InterPro" id="IPR046831">
    <property type="entry name" value="Calmodulin_bind_N"/>
</dbReference>
<evidence type="ECO:0000256" key="4">
    <source>
        <dbReference type="ARBA" id="ARBA00023125"/>
    </source>
</evidence>
<dbReference type="PANTHER" id="PTHR31713">
    <property type="entry name" value="OS02G0177800 PROTEIN"/>
    <property type="match status" value="1"/>
</dbReference>
<keyword evidence="7" id="KW-0539">Nucleus</keyword>
<dbReference type="GO" id="GO:0005634">
    <property type="term" value="C:nucleus"/>
    <property type="evidence" value="ECO:0007669"/>
    <property type="project" value="UniProtKB-SubCell"/>
</dbReference>
<name>A0A835RGY0_VANPL</name>
<accession>A0A835RGY0</accession>
<evidence type="ECO:0000313" key="13">
    <source>
        <dbReference type="Proteomes" id="UP000636800"/>
    </source>
</evidence>
<evidence type="ECO:0000259" key="11">
    <source>
        <dbReference type="Pfam" id="PF20452"/>
    </source>
</evidence>
<dbReference type="Pfam" id="PF20451">
    <property type="entry name" value="Calmod_bind_M"/>
    <property type="match status" value="1"/>
</dbReference>
<dbReference type="Proteomes" id="UP000636800">
    <property type="component" value="Unassembled WGS sequence"/>
</dbReference>
<feature type="domain" description="Calmodulin binding protein central" evidence="10">
    <location>
        <begin position="247"/>
        <end position="310"/>
    </location>
</feature>
<gene>
    <name evidence="12" type="ORF">HPP92_009821</name>
</gene>
<comment type="subcellular location">
    <subcellularLocation>
        <location evidence="1">Nucleus</location>
    </subcellularLocation>
</comment>
<evidence type="ECO:0000259" key="10">
    <source>
        <dbReference type="Pfam" id="PF20451"/>
    </source>
</evidence>
<feature type="region of interest" description="Disordered" evidence="8">
    <location>
        <begin position="1"/>
        <end position="22"/>
    </location>
</feature>
<evidence type="ECO:0000259" key="9">
    <source>
        <dbReference type="Pfam" id="PF07887"/>
    </source>
</evidence>
<dbReference type="InterPro" id="IPR012416">
    <property type="entry name" value="CBP60"/>
</dbReference>
<organism evidence="12 13">
    <name type="scientific">Vanilla planifolia</name>
    <name type="common">Vanilla</name>
    <dbReference type="NCBI Taxonomy" id="51239"/>
    <lineage>
        <taxon>Eukaryota</taxon>
        <taxon>Viridiplantae</taxon>
        <taxon>Streptophyta</taxon>
        <taxon>Embryophyta</taxon>
        <taxon>Tracheophyta</taxon>
        <taxon>Spermatophyta</taxon>
        <taxon>Magnoliopsida</taxon>
        <taxon>Liliopsida</taxon>
        <taxon>Asparagales</taxon>
        <taxon>Orchidaceae</taxon>
        <taxon>Vanilloideae</taxon>
        <taxon>Vanilleae</taxon>
        <taxon>Vanilla</taxon>
    </lineage>
</organism>
<evidence type="ECO:0000256" key="8">
    <source>
        <dbReference type="SAM" id="MobiDB-lite"/>
    </source>
</evidence>
<dbReference type="GO" id="GO:0003700">
    <property type="term" value="F:DNA-binding transcription factor activity"/>
    <property type="evidence" value="ECO:0007669"/>
    <property type="project" value="TreeGrafter"/>
</dbReference>